<keyword evidence="2 8" id="KW-0813">Transport</keyword>
<evidence type="ECO:0000256" key="6">
    <source>
        <dbReference type="ARBA" id="ARBA00023136"/>
    </source>
</evidence>
<evidence type="ECO:0000256" key="3">
    <source>
        <dbReference type="ARBA" id="ARBA00022452"/>
    </source>
</evidence>
<reference evidence="12" key="1">
    <citation type="journal article" date="2019" name="Int. J. Syst. Evol. Microbiol.">
        <title>The Global Catalogue of Microorganisms (GCM) 10K type strain sequencing project: providing services to taxonomists for standard genome sequencing and annotation.</title>
        <authorList>
            <consortium name="The Broad Institute Genomics Platform"/>
            <consortium name="The Broad Institute Genome Sequencing Center for Infectious Disease"/>
            <person name="Wu L."/>
            <person name="Ma J."/>
        </authorList>
    </citation>
    <scope>NUCLEOTIDE SEQUENCE [LARGE SCALE GENOMIC DNA]</scope>
    <source>
        <strain evidence="12">KCTC 23984</strain>
    </source>
</reference>
<dbReference type="NCBIfam" id="TIGR04057">
    <property type="entry name" value="SusC_RagA_signa"/>
    <property type="match status" value="1"/>
</dbReference>
<evidence type="ECO:0000256" key="5">
    <source>
        <dbReference type="ARBA" id="ARBA00022729"/>
    </source>
</evidence>
<comment type="caution">
    <text evidence="11">The sequence shown here is derived from an EMBL/GenBank/DDBJ whole genome shotgun (WGS) entry which is preliminary data.</text>
</comment>
<comment type="similarity">
    <text evidence="8">Belongs to the TonB-dependent receptor family.</text>
</comment>
<feature type="signal peptide" evidence="9">
    <location>
        <begin position="1"/>
        <end position="23"/>
    </location>
</feature>
<evidence type="ECO:0000313" key="11">
    <source>
        <dbReference type="EMBL" id="MFD3000727.1"/>
    </source>
</evidence>
<dbReference type="InterPro" id="IPR039426">
    <property type="entry name" value="TonB-dep_rcpt-like"/>
</dbReference>
<dbReference type="RefSeq" id="WP_377484048.1">
    <property type="nucleotide sequence ID" value="NZ_JBHUOX010000006.1"/>
</dbReference>
<keyword evidence="6 8" id="KW-0472">Membrane</keyword>
<evidence type="ECO:0000256" key="8">
    <source>
        <dbReference type="PROSITE-ProRule" id="PRU01360"/>
    </source>
</evidence>
<dbReference type="Gene3D" id="2.170.130.10">
    <property type="entry name" value="TonB-dependent receptor, plug domain"/>
    <property type="match status" value="1"/>
</dbReference>
<dbReference type="Proteomes" id="UP001597641">
    <property type="component" value="Unassembled WGS sequence"/>
</dbReference>
<keyword evidence="7 8" id="KW-0998">Cell outer membrane</keyword>
<feature type="chain" id="PRO_5045812463" evidence="9">
    <location>
        <begin position="24"/>
        <end position="990"/>
    </location>
</feature>
<comment type="subcellular location">
    <subcellularLocation>
        <location evidence="1 8">Cell outer membrane</location>
        <topology evidence="1 8">Multi-pass membrane protein</topology>
    </subcellularLocation>
</comment>
<dbReference type="InterPro" id="IPR008969">
    <property type="entry name" value="CarboxyPept-like_regulatory"/>
</dbReference>
<dbReference type="InterPro" id="IPR037066">
    <property type="entry name" value="Plug_dom_sf"/>
</dbReference>
<dbReference type="InterPro" id="IPR012910">
    <property type="entry name" value="Plug_dom"/>
</dbReference>
<dbReference type="Gene3D" id="2.40.170.20">
    <property type="entry name" value="TonB-dependent receptor, beta-barrel domain"/>
    <property type="match status" value="1"/>
</dbReference>
<feature type="domain" description="TonB-dependent receptor plug" evidence="10">
    <location>
        <begin position="122"/>
        <end position="254"/>
    </location>
</feature>
<sequence length="990" mass="107031">MKKNYPLKLLVLLLMMIPFALFGQTTVRGTVTDFGSGAPLPGVSVVVVGTTIGTNTDATGDYVIQVPGNSGKLTFQFLGYVPMTFDVTPQVNVLNVELKERLTNLSEVVVTGLATTVKRTNAANAVASLNAREVSGITTPQTVDAAISGKLVGANVVANSGAPGGGMAMKLRGITSIFGNAQPLFVVDGVIIDNSSISAGLNAITNAAGGGSTSTQDNASNRIADLNPADIESIEVLKGASAAAIYGSLASAGVVIVTTKRGAVGKTLIDFSQDIGVTTISNKLGMRTYTEERVRASFGEDFVPLFLEAQREGRFIDYEEELYGNAGLLLNSRLNVSGGTEKTRFFVGGLIQDEEGIVKNTGYEKKSIRFNLDHIISERFDFSLSSNYINSSADRGLTNNDNAGVSFGVALSSTPSFVDLRPDENGVYPDNPFAASNFLQTRDLITNNETTNRFIGGFTLNTKLQEGEMSNTKLVIRAGLDFYNLGTRAFFPSTLQFQSKGRGTNGASIQGSTYNLNTNYAAFIVNNLSLADNNLFLTSTLGATRENFNQDQILNVATQLIGTQTNLDQSGAVSVSQDRLIVRNKGLFFQEEVNFRDIIIATAGLRLDKSSNNANINDFQAFPKASLALNVGNMDFWQWDDINLFKLRVAYGESGGFPPFGAKYTSFSPFNIGGAPGLIPAIQQGNSDIKQERQKELEAGLDFALWDNKIIFEGTWYNKTVEDLILYRNIAGSSGFTTQVVNGGELQNRGYELAVNAIPVETPGFKWNSRTSYWVNRSEITELNDDVPPFPLGAFGTTLGTFFIDEGKSATQIVGIRGDEGVVQLGDAAPDFQMNFHNFFTIKQNLTFSFLLHWKKGGDNINLTELLTDLGGTTPDFDDDDNGDGVTNAQERINTLGVSAETFVQDASYLRLREIGLYYDLPAPALRTVFGDMVRQVKVGVSANNVFVFTDYRGYDPEVSNFGANGLSTGVDVTPFPASRRTFFHFVIGF</sequence>
<evidence type="ECO:0000313" key="12">
    <source>
        <dbReference type="Proteomes" id="UP001597641"/>
    </source>
</evidence>
<dbReference type="InterPro" id="IPR023996">
    <property type="entry name" value="TonB-dep_OMP_SusC/RagA"/>
</dbReference>
<evidence type="ECO:0000256" key="7">
    <source>
        <dbReference type="ARBA" id="ARBA00023237"/>
    </source>
</evidence>
<keyword evidence="5 9" id="KW-0732">Signal</keyword>
<organism evidence="11 12">
    <name type="scientific">Pontibacter toksunensis</name>
    <dbReference type="NCBI Taxonomy" id="1332631"/>
    <lineage>
        <taxon>Bacteria</taxon>
        <taxon>Pseudomonadati</taxon>
        <taxon>Bacteroidota</taxon>
        <taxon>Cytophagia</taxon>
        <taxon>Cytophagales</taxon>
        <taxon>Hymenobacteraceae</taxon>
        <taxon>Pontibacter</taxon>
    </lineage>
</organism>
<protein>
    <submittedName>
        <fullName evidence="11">SusC/RagA family TonB-linked outer membrane protein</fullName>
    </submittedName>
</protein>
<dbReference type="SUPFAM" id="SSF56935">
    <property type="entry name" value="Porins"/>
    <property type="match status" value="1"/>
</dbReference>
<dbReference type="InterPro" id="IPR023997">
    <property type="entry name" value="TonB-dep_OMP_SusC/RagA_CS"/>
</dbReference>
<keyword evidence="3 8" id="KW-1134">Transmembrane beta strand</keyword>
<dbReference type="PANTHER" id="PTHR30069">
    <property type="entry name" value="TONB-DEPENDENT OUTER MEMBRANE RECEPTOR"/>
    <property type="match status" value="1"/>
</dbReference>
<accession>A0ABW6BUU1</accession>
<dbReference type="NCBIfam" id="TIGR04056">
    <property type="entry name" value="OMP_RagA_SusC"/>
    <property type="match status" value="1"/>
</dbReference>
<dbReference type="PROSITE" id="PS52016">
    <property type="entry name" value="TONB_DEPENDENT_REC_3"/>
    <property type="match status" value="1"/>
</dbReference>
<proteinExistence type="inferred from homology"/>
<evidence type="ECO:0000256" key="2">
    <source>
        <dbReference type="ARBA" id="ARBA00022448"/>
    </source>
</evidence>
<evidence type="ECO:0000256" key="9">
    <source>
        <dbReference type="SAM" id="SignalP"/>
    </source>
</evidence>
<dbReference type="Gene3D" id="2.60.40.1120">
    <property type="entry name" value="Carboxypeptidase-like, regulatory domain"/>
    <property type="match status" value="1"/>
</dbReference>
<dbReference type="Pfam" id="PF13715">
    <property type="entry name" value="CarbopepD_reg_2"/>
    <property type="match status" value="1"/>
</dbReference>
<dbReference type="InterPro" id="IPR036942">
    <property type="entry name" value="Beta-barrel_TonB_sf"/>
</dbReference>
<gene>
    <name evidence="11" type="ORF">ACFS7Z_10175</name>
</gene>
<evidence type="ECO:0000259" key="10">
    <source>
        <dbReference type="Pfam" id="PF07715"/>
    </source>
</evidence>
<dbReference type="PANTHER" id="PTHR30069:SF29">
    <property type="entry name" value="HEMOGLOBIN AND HEMOGLOBIN-HAPTOGLOBIN-BINDING PROTEIN 1-RELATED"/>
    <property type="match status" value="1"/>
</dbReference>
<evidence type="ECO:0000256" key="1">
    <source>
        <dbReference type="ARBA" id="ARBA00004571"/>
    </source>
</evidence>
<dbReference type="Pfam" id="PF07715">
    <property type="entry name" value="Plug"/>
    <property type="match status" value="1"/>
</dbReference>
<dbReference type="EMBL" id="JBHUOX010000006">
    <property type="protein sequence ID" value="MFD3000727.1"/>
    <property type="molecule type" value="Genomic_DNA"/>
</dbReference>
<evidence type="ECO:0000256" key="4">
    <source>
        <dbReference type="ARBA" id="ARBA00022692"/>
    </source>
</evidence>
<dbReference type="SUPFAM" id="SSF49464">
    <property type="entry name" value="Carboxypeptidase regulatory domain-like"/>
    <property type="match status" value="1"/>
</dbReference>
<name>A0ABW6BUU1_9BACT</name>
<keyword evidence="12" id="KW-1185">Reference proteome</keyword>
<keyword evidence="4 8" id="KW-0812">Transmembrane</keyword>